<name>G4QKZ3_GLANF</name>
<dbReference type="AlphaFoldDB" id="G4QKZ3"/>
<keyword evidence="2" id="KW-1185">Reference proteome</keyword>
<evidence type="ECO:0000313" key="2">
    <source>
        <dbReference type="Proteomes" id="UP000009282"/>
    </source>
</evidence>
<reference evidence="1 2" key="1">
    <citation type="journal article" date="2011" name="J. Bacteriol.">
        <title>Complete genome sequence of seawater bacterium Glaciecola nitratireducens FR1064T.</title>
        <authorList>
            <person name="Bian F."/>
            <person name="Qin Q.L."/>
            <person name="Xie B.B."/>
            <person name="Shu Y.L."/>
            <person name="Zhang X.Y."/>
            <person name="Yu Y."/>
            <person name="Chen B."/>
            <person name="Chen X.L."/>
            <person name="Zhou B.C."/>
            <person name="Zhang Y.Z."/>
        </authorList>
    </citation>
    <scope>NUCLEOTIDE SEQUENCE [LARGE SCALE GENOMIC DNA]</scope>
    <source>
        <strain evidence="2">JCM 12485 / KCTC 12276 / FR1064</strain>
    </source>
</reference>
<proteinExistence type="predicted"/>
<dbReference type="Proteomes" id="UP000009282">
    <property type="component" value="Chromosome"/>
</dbReference>
<protein>
    <submittedName>
        <fullName evidence="1">Uncharacterized protein</fullName>
    </submittedName>
</protein>
<dbReference type="HOGENOM" id="CLU_3310433_0_0_6"/>
<organism evidence="1 2">
    <name type="scientific">Glaciecola nitratireducens (strain JCM 12485 / KCTC 12276 / FR1064)</name>
    <dbReference type="NCBI Taxonomy" id="1085623"/>
    <lineage>
        <taxon>Bacteria</taxon>
        <taxon>Pseudomonadati</taxon>
        <taxon>Pseudomonadota</taxon>
        <taxon>Gammaproteobacteria</taxon>
        <taxon>Alteromonadales</taxon>
        <taxon>Alteromonadaceae</taxon>
        <taxon>Brumicola</taxon>
    </lineage>
</organism>
<accession>G4QKZ3</accession>
<dbReference type="EMBL" id="CP003060">
    <property type="protein sequence ID" value="AEP29382.1"/>
    <property type="molecule type" value="Genomic_DNA"/>
</dbReference>
<gene>
    <name evidence="1" type="ordered locus">GNIT_1258</name>
</gene>
<dbReference type="KEGG" id="gni:GNIT_1258"/>
<sequence length="39" mass="4573">MLNSFLPVIVTKIFSGYIMVDNAPQMVHNAPKLLWRIWQ</sequence>
<evidence type="ECO:0000313" key="1">
    <source>
        <dbReference type="EMBL" id="AEP29382.1"/>
    </source>
</evidence>
<dbReference type="STRING" id="1085623.GNIT_1258"/>